<dbReference type="STRING" id="1296096.A0A1B9HXB1"/>
<feature type="compositionally biased region" description="Low complexity" evidence="5">
    <location>
        <begin position="439"/>
        <end position="465"/>
    </location>
</feature>
<feature type="chain" id="PRO_5008628201" evidence="7">
    <location>
        <begin position="28"/>
        <end position="596"/>
    </location>
</feature>
<reference evidence="9" key="2">
    <citation type="submission" date="2013-07" db="EMBL/GenBank/DDBJ databases">
        <authorList>
            <consortium name="The Broad Institute Genome Sequencing Platform"/>
            <person name="Cuomo C."/>
            <person name="Litvintseva A."/>
            <person name="Chen Y."/>
            <person name="Heitman J."/>
            <person name="Sun S."/>
            <person name="Springer D."/>
            <person name="Dromer F."/>
            <person name="Young S.K."/>
            <person name="Zeng Q."/>
            <person name="Gargeya S."/>
            <person name="Fitzgerald M."/>
            <person name="Abouelleil A."/>
            <person name="Alvarado L."/>
            <person name="Berlin A.M."/>
            <person name="Chapman S.B."/>
            <person name="Dewar J."/>
            <person name="Goldberg J."/>
            <person name="Griggs A."/>
            <person name="Gujja S."/>
            <person name="Hansen M."/>
            <person name="Howarth C."/>
            <person name="Imamovic A."/>
            <person name="Larimer J."/>
            <person name="McCowan C."/>
            <person name="Murphy C."/>
            <person name="Pearson M."/>
            <person name="Priest M."/>
            <person name="Roberts A."/>
            <person name="Saif S."/>
            <person name="Shea T."/>
            <person name="Sykes S."/>
            <person name="Wortman J."/>
            <person name="Nusbaum C."/>
            <person name="Birren B."/>
        </authorList>
    </citation>
    <scope>NUCLEOTIDE SEQUENCE</scope>
    <source>
        <strain evidence="9">CBS 10737</strain>
    </source>
</reference>
<dbReference type="OrthoDB" id="2563047at2759"/>
<dbReference type="GO" id="GO:0016020">
    <property type="term" value="C:membrane"/>
    <property type="evidence" value="ECO:0007669"/>
    <property type="project" value="UniProtKB-SubCell"/>
</dbReference>
<organism evidence="8">
    <name type="scientific">Kwoniella pini CBS 10737</name>
    <dbReference type="NCBI Taxonomy" id="1296096"/>
    <lineage>
        <taxon>Eukaryota</taxon>
        <taxon>Fungi</taxon>
        <taxon>Dikarya</taxon>
        <taxon>Basidiomycota</taxon>
        <taxon>Agaricomycotina</taxon>
        <taxon>Tremellomycetes</taxon>
        <taxon>Tremellales</taxon>
        <taxon>Cryptococcaceae</taxon>
        <taxon>Kwoniella</taxon>
    </lineage>
</organism>
<feature type="compositionally biased region" description="Polar residues" evidence="5">
    <location>
        <begin position="510"/>
        <end position="528"/>
    </location>
</feature>
<keyword evidence="2 6" id="KW-0812">Transmembrane</keyword>
<evidence type="ECO:0000256" key="1">
    <source>
        <dbReference type="ARBA" id="ARBA00004167"/>
    </source>
</evidence>
<dbReference type="GO" id="GO:0071944">
    <property type="term" value="C:cell periphery"/>
    <property type="evidence" value="ECO:0007669"/>
    <property type="project" value="UniProtKB-ARBA"/>
</dbReference>
<dbReference type="GeneID" id="30174142"/>
<dbReference type="Proteomes" id="UP000094020">
    <property type="component" value="Chromosome 11"/>
</dbReference>
<feature type="region of interest" description="Disordered" evidence="5">
    <location>
        <begin position="568"/>
        <end position="588"/>
    </location>
</feature>
<comment type="subcellular location">
    <subcellularLocation>
        <location evidence="1">Membrane</location>
        <topology evidence="1">Single-pass membrane protein</topology>
    </subcellularLocation>
</comment>
<keyword evidence="3 6" id="KW-1133">Transmembrane helix</keyword>
<reference evidence="8" key="1">
    <citation type="submission" date="2013-07" db="EMBL/GenBank/DDBJ databases">
        <title>The Genome Sequence of Cryptococcus pinus CBS10737.</title>
        <authorList>
            <consortium name="The Broad Institute Genome Sequencing Platform"/>
            <person name="Cuomo C."/>
            <person name="Litvintseva A."/>
            <person name="Chen Y."/>
            <person name="Heitman J."/>
            <person name="Sun S."/>
            <person name="Springer D."/>
            <person name="Dromer F."/>
            <person name="Young S.K."/>
            <person name="Zeng Q."/>
            <person name="Gargeya S."/>
            <person name="Fitzgerald M."/>
            <person name="Abouelleil A."/>
            <person name="Alvarado L."/>
            <person name="Berlin A.M."/>
            <person name="Chapman S.B."/>
            <person name="Dewar J."/>
            <person name="Goldberg J."/>
            <person name="Griggs A."/>
            <person name="Gujja S."/>
            <person name="Hansen M."/>
            <person name="Howarth C."/>
            <person name="Imamovic A."/>
            <person name="Larimer J."/>
            <person name="McCowan C."/>
            <person name="Murphy C."/>
            <person name="Pearson M."/>
            <person name="Priest M."/>
            <person name="Roberts A."/>
            <person name="Saif S."/>
            <person name="Shea T."/>
            <person name="Sykes S."/>
            <person name="Wortman J."/>
            <person name="Nusbaum C."/>
            <person name="Birren B."/>
        </authorList>
    </citation>
    <scope>NUCLEOTIDE SEQUENCE [LARGE SCALE GENOMIC DNA]</scope>
    <source>
        <strain evidence="8">CBS 10737</strain>
    </source>
</reference>
<evidence type="ECO:0000256" key="7">
    <source>
        <dbReference type="SAM" id="SignalP"/>
    </source>
</evidence>
<feature type="transmembrane region" description="Helical" evidence="6">
    <location>
        <begin position="345"/>
        <end position="369"/>
    </location>
</feature>
<dbReference type="EMBL" id="KI894014">
    <property type="protein sequence ID" value="OCF47909.1"/>
    <property type="molecule type" value="Genomic_DNA"/>
</dbReference>
<keyword evidence="7" id="KW-0732">Signal</keyword>
<dbReference type="AlphaFoldDB" id="A0A1B9HXB1"/>
<dbReference type="KEGG" id="kpin:30174142"/>
<feature type="region of interest" description="Disordered" evidence="5">
    <location>
        <begin position="411"/>
        <end position="542"/>
    </location>
</feature>
<reference evidence="8" key="3">
    <citation type="submission" date="2016-07" db="EMBL/GenBank/DDBJ databases">
        <title>Evolution of pathogenesis and genome organization in the Tremellales.</title>
        <authorList>
            <person name="Cuomo C."/>
            <person name="Litvintseva A."/>
            <person name="Heitman J."/>
            <person name="Chen Y."/>
            <person name="Sun S."/>
            <person name="Springer D."/>
            <person name="Dromer F."/>
            <person name="Young S."/>
            <person name="Zeng Q."/>
            <person name="Chapman S."/>
            <person name="Gujja S."/>
            <person name="Saif S."/>
            <person name="Birren B."/>
        </authorList>
    </citation>
    <scope>NUCLEOTIDE SEQUENCE</scope>
    <source>
        <strain evidence="8">CBS 10737</strain>
    </source>
</reference>
<feature type="compositionally biased region" description="Polar residues" evidence="5">
    <location>
        <begin position="571"/>
        <end position="585"/>
    </location>
</feature>
<evidence type="ECO:0000256" key="3">
    <source>
        <dbReference type="ARBA" id="ARBA00022989"/>
    </source>
</evidence>
<reference evidence="9" key="4">
    <citation type="submission" date="2024-02" db="EMBL/GenBank/DDBJ databases">
        <title>Comparative genomics of Cryptococcus and Kwoniella reveals pathogenesis evolution and contrasting modes of karyotype evolution via chromosome fusion or intercentromeric recombination.</title>
        <authorList>
            <person name="Coelho M.A."/>
            <person name="David-Palma M."/>
            <person name="Shea T."/>
            <person name="Bowers K."/>
            <person name="McGinley-Smith S."/>
            <person name="Mohammad A.W."/>
            <person name="Gnirke A."/>
            <person name="Yurkov A.M."/>
            <person name="Nowrousian M."/>
            <person name="Sun S."/>
            <person name="Cuomo C.A."/>
            <person name="Heitman J."/>
        </authorList>
    </citation>
    <scope>NUCLEOTIDE SEQUENCE</scope>
    <source>
        <strain evidence="9">CBS 10737</strain>
    </source>
</reference>
<gene>
    <name evidence="8" type="ORF">I206_05773</name>
    <name evidence="9" type="ORF">I206_107445</name>
</gene>
<feature type="signal peptide" evidence="7">
    <location>
        <begin position="1"/>
        <end position="27"/>
    </location>
</feature>
<keyword evidence="10" id="KW-1185">Reference proteome</keyword>
<dbReference type="EMBL" id="CP144529">
    <property type="protein sequence ID" value="WWC73475.1"/>
    <property type="molecule type" value="Genomic_DNA"/>
</dbReference>
<sequence length="596" mass="65047">MPTHSLSRLANLLLLSTSVFILPFIKAAKQPYNITVSDQSPTITYSPSRSGPSDQTWNVTYTESSWSSYLNQTIGEGISAHYTTHIGANASLGWWGTAAYLWADANENDAQVTIDGTQIAKKIFNGWMLDNLEEGWHRIKLSVTGNGGVNLKGITFTTGIGEKGAQTSNSTVQAILSQSQIDALFHASTGEWNPATQVGGAGNQVMQTYNRLDTHQTGAQLIFQPPQNTSFVLIYGSANYDHGQYQVSLTSSNLPNEAISGDASDTTTATTTIGGIPSTQQFKGISPWITIDQVLYYANLDTTAQYTLTVLNQGQNNPYWDISKVVFIQAQGGESSSSSSSNNTAAIAGGLAGGAVALVLLGILAWYFFLHKKRQSRKRNQTANLYEDKPFEVDPYHVDGERNANEAYANAASGGHTPLYDQRPPHGMRDSTVTPLLFSSPHSPDPSYHSNSNLSPNPNRLSIPNQSEGYGYFSSSPSSRHNSLQPSLENNMILHNPDQPRNDNDINEQGRPNSIFNVIPSSSGGKNRSINDRQSERRRRSNIIYECDAGSVSQPTREVIIPPSYDPSWAMSRNENSNDGISINDDSPECQVINRH</sequence>
<dbReference type="RefSeq" id="XP_019009128.1">
    <property type="nucleotide sequence ID" value="XM_019157488.1"/>
</dbReference>
<keyword evidence="4 6" id="KW-0472">Membrane</keyword>
<evidence type="ECO:0000313" key="8">
    <source>
        <dbReference type="EMBL" id="OCF47909.1"/>
    </source>
</evidence>
<accession>A0A1B9HXB1</accession>
<proteinExistence type="predicted"/>
<dbReference type="PANTHER" id="PTHR15549">
    <property type="entry name" value="PAIRED IMMUNOGLOBULIN-LIKE TYPE 2 RECEPTOR"/>
    <property type="match status" value="1"/>
</dbReference>
<evidence type="ECO:0000313" key="9">
    <source>
        <dbReference type="EMBL" id="WWC73475.1"/>
    </source>
</evidence>
<evidence type="ECO:0000256" key="6">
    <source>
        <dbReference type="SAM" id="Phobius"/>
    </source>
</evidence>
<protein>
    <submittedName>
        <fullName evidence="8">Uncharacterized protein</fullName>
    </submittedName>
</protein>
<evidence type="ECO:0000313" key="10">
    <source>
        <dbReference type="Proteomes" id="UP000094020"/>
    </source>
</evidence>
<feature type="compositionally biased region" description="Polar residues" evidence="5">
    <location>
        <begin position="473"/>
        <end position="490"/>
    </location>
</feature>
<dbReference type="InterPro" id="IPR051694">
    <property type="entry name" value="Immunoregulatory_rcpt-like"/>
</dbReference>
<evidence type="ECO:0000256" key="2">
    <source>
        <dbReference type="ARBA" id="ARBA00022692"/>
    </source>
</evidence>
<name>A0A1B9HXB1_9TREE</name>
<evidence type="ECO:0000256" key="5">
    <source>
        <dbReference type="SAM" id="MobiDB-lite"/>
    </source>
</evidence>
<evidence type="ECO:0000256" key="4">
    <source>
        <dbReference type="ARBA" id="ARBA00023136"/>
    </source>
</evidence>